<protein>
    <recommendedName>
        <fullName evidence="5">Heat-inducible transcription repressor HrcA</fullName>
    </recommendedName>
</protein>
<dbReference type="Pfam" id="PF01628">
    <property type="entry name" value="HrcA"/>
    <property type="match status" value="1"/>
</dbReference>
<keyword evidence="1 5" id="KW-0678">Repressor</keyword>
<dbReference type="SUPFAM" id="SSF55781">
    <property type="entry name" value="GAF domain-like"/>
    <property type="match status" value="1"/>
</dbReference>
<comment type="similarity">
    <text evidence="5">Belongs to the HrcA family.</text>
</comment>
<evidence type="ECO:0000256" key="5">
    <source>
        <dbReference type="HAMAP-Rule" id="MF_00081"/>
    </source>
</evidence>
<feature type="domain" description="Heat-inducible transcription repressor HrcA C-terminal" evidence="6">
    <location>
        <begin position="107"/>
        <end position="328"/>
    </location>
</feature>
<evidence type="ECO:0000256" key="3">
    <source>
        <dbReference type="ARBA" id="ARBA00023016"/>
    </source>
</evidence>
<evidence type="ECO:0000313" key="7">
    <source>
        <dbReference type="EMBL" id="MBF8436007.1"/>
    </source>
</evidence>
<evidence type="ECO:0000313" key="8">
    <source>
        <dbReference type="Proteomes" id="UP000621436"/>
    </source>
</evidence>
<comment type="function">
    <text evidence="5">Negative regulator of class I heat shock genes (grpE-dnaK-dnaJ and groELS operons). Prevents heat-shock induction of these operons.</text>
</comment>
<organism evidence="7 8">
    <name type="scientific">Halonatronomonas betaini</name>
    <dbReference type="NCBI Taxonomy" id="2778430"/>
    <lineage>
        <taxon>Bacteria</taxon>
        <taxon>Bacillati</taxon>
        <taxon>Bacillota</taxon>
        <taxon>Clostridia</taxon>
        <taxon>Halanaerobiales</taxon>
        <taxon>Halarsenatibacteraceae</taxon>
        <taxon>Halonatronomonas</taxon>
    </lineage>
</organism>
<dbReference type="GO" id="GO:0003677">
    <property type="term" value="F:DNA binding"/>
    <property type="evidence" value="ECO:0007669"/>
    <property type="project" value="InterPro"/>
</dbReference>
<dbReference type="Proteomes" id="UP000621436">
    <property type="component" value="Unassembled WGS sequence"/>
</dbReference>
<name>A0A931APB9_9FIRM</name>
<dbReference type="Gene3D" id="3.30.390.60">
    <property type="entry name" value="Heat-inducible transcription repressor hrca homolog, domain 3"/>
    <property type="match status" value="1"/>
</dbReference>
<accession>A0A931APB9</accession>
<dbReference type="InterPro" id="IPR002571">
    <property type="entry name" value="HrcA"/>
</dbReference>
<keyword evidence="2 5" id="KW-0805">Transcription regulation</keyword>
<dbReference type="SUPFAM" id="SSF46785">
    <property type="entry name" value="Winged helix' DNA-binding domain"/>
    <property type="match status" value="1"/>
</dbReference>
<dbReference type="AlphaFoldDB" id="A0A931APB9"/>
<evidence type="ECO:0000259" key="6">
    <source>
        <dbReference type="Pfam" id="PF01628"/>
    </source>
</evidence>
<evidence type="ECO:0000256" key="1">
    <source>
        <dbReference type="ARBA" id="ARBA00022491"/>
    </source>
</evidence>
<dbReference type="Gene3D" id="1.10.10.10">
    <property type="entry name" value="Winged helix-like DNA-binding domain superfamily/Winged helix DNA-binding domain"/>
    <property type="match status" value="1"/>
</dbReference>
<keyword evidence="8" id="KW-1185">Reference proteome</keyword>
<evidence type="ECO:0000256" key="2">
    <source>
        <dbReference type="ARBA" id="ARBA00023015"/>
    </source>
</evidence>
<gene>
    <name evidence="5 7" type="primary">hrcA</name>
    <name evidence="7" type="ORF">I0Q91_02845</name>
</gene>
<dbReference type="PANTHER" id="PTHR34824">
    <property type="entry name" value="HEAT-INDUCIBLE TRANSCRIPTION REPRESSOR HRCA"/>
    <property type="match status" value="1"/>
</dbReference>
<proteinExistence type="inferred from homology"/>
<dbReference type="PANTHER" id="PTHR34824:SF1">
    <property type="entry name" value="HEAT-INDUCIBLE TRANSCRIPTION REPRESSOR HRCA"/>
    <property type="match status" value="1"/>
</dbReference>
<dbReference type="Gene3D" id="3.30.450.40">
    <property type="match status" value="1"/>
</dbReference>
<reference evidence="7" key="1">
    <citation type="submission" date="2020-11" db="EMBL/GenBank/DDBJ databases">
        <title>Halonatronomonas betainensis gen. nov., sp. nov. a novel haloalkaliphilic representative of the family Halanaerobiacae capable of betaine degradation.</title>
        <authorList>
            <person name="Boltyanskaya Y."/>
            <person name="Kevbrin V."/>
            <person name="Detkova E."/>
            <person name="Grouzdev D.S."/>
            <person name="Koziaeva V."/>
            <person name="Zhilina T."/>
        </authorList>
    </citation>
    <scope>NUCLEOTIDE SEQUENCE</scope>
    <source>
        <strain evidence="7">Z-7014</strain>
    </source>
</reference>
<dbReference type="InterPro" id="IPR029016">
    <property type="entry name" value="GAF-like_dom_sf"/>
</dbReference>
<dbReference type="HAMAP" id="MF_00081">
    <property type="entry name" value="HrcA"/>
    <property type="match status" value="1"/>
</dbReference>
<dbReference type="NCBIfam" id="TIGR00331">
    <property type="entry name" value="hrcA"/>
    <property type="match status" value="1"/>
</dbReference>
<dbReference type="EMBL" id="JADPIE010000001">
    <property type="protein sequence ID" value="MBF8436007.1"/>
    <property type="molecule type" value="Genomic_DNA"/>
</dbReference>
<dbReference type="InterPro" id="IPR021153">
    <property type="entry name" value="HrcA_C"/>
</dbReference>
<dbReference type="InterPro" id="IPR036388">
    <property type="entry name" value="WH-like_DNA-bd_sf"/>
</dbReference>
<keyword evidence="3 5" id="KW-0346">Stress response</keyword>
<keyword evidence="4 5" id="KW-0804">Transcription</keyword>
<dbReference type="InterPro" id="IPR023120">
    <property type="entry name" value="WHTH_transcript_rep_HrcA_IDD"/>
</dbReference>
<sequence>MVEEMTDRKIRVLKTIIQEHILTAEPVGSRTLAKKYDFGFSPATIRNEMADLEEMGFLEQPHTSAGRIPTDMGYRFYVNSLEKSELNSPPSIESYLQQLAKEYSGIEDVMSGMTRLLANLTQYTAFISEPAFTESRVNRIQLLPVSKKRLLLVVITDNGLVNNKIINLNKDLDEKQLEDLNRILNKRLKGVLIEDVDKKFLNNLQIELQRRINYTAEILESLQKEMSSISTKSGMKIHLDGTSYILEQPEFNDIDRLKKVLRILDREEELQKILNDINEELSIRIGAENKLEDMENCSLVLARYHIAKGASGRIGIIGPTRMEYSKVISSVDLAAELLSKLISSTGR</sequence>
<evidence type="ECO:0000256" key="4">
    <source>
        <dbReference type="ARBA" id="ARBA00023163"/>
    </source>
</evidence>
<dbReference type="PIRSF" id="PIRSF005485">
    <property type="entry name" value="HrcA"/>
    <property type="match status" value="1"/>
</dbReference>
<dbReference type="RefSeq" id="WP_270452750.1">
    <property type="nucleotide sequence ID" value="NZ_JADPIE010000001.1"/>
</dbReference>
<dbReference type="GO" id="GO:0045892">
    <property type="term" value="P:negative regulation of DNA-templated transcription"/>
    <property type="evidence" value="ECO:0007669"/>
    <property type="project" value="UniProtKB-UniRule"/>
</dbReference>
<dbReference type="InterPro" id="IPR036390">
    <property type="entry name" value="WH_DNA-bd_sf"/>
</dbReference>
<comment type="caution">
    <text evidence="7">The sequence shown here is derived from an EMBL/GenBank/DDBJ whole genome shotgun (WGS) entry which is preliminary data.</text>
</comment>